<dbReference type="Proteomes" id="UP001497623">
    <property type="component" value="Unassembled WGS sequence"/>
</dbReference>
<comment type="subcellular location">
    <subcellularLocation>
        <location evidence="1">Secreted</location>
    </subcellularLocation>
</comment>
<feature type="signal peptide" evidence="4">
    <location>
        <begin position="1"/>
        <end position="17"/>
    </location>
</feature>
<name>A0AAV2R1K2_MEGNR</name>
<gene>
    <name evidence="5" type="ORF">MNOR_LOCUS19582</name>
</gene>
<keyword evidence="4" id="KW-0732">Signal</keyword>
<dbReference type="GO" id="GO:0005179">
    <property type="term" value="F:hormone activity"/>
    <property type="evidence" value="ECO:0007669"/>
    <property type="project" value="InterPro"/>
</dbReference>
<evidence type="ECO:0008006" key="7">
    <source>
        <dbReference type="Google" id="ProtNLM"/>
    </source>
</evidence>
<dbReference type="PROSITE" id="PS50276">
    <property type="entry name" value="PANCREATIC_HORMONE_2"/>
    <property type="match status" value="1"/>
</dbReference>
<dbReference type="GO" id="GO:0005576">
    <property type="term" value="C:extracellular region"/>
    <property type="evidence" value="ECO:0007669"/>
    <property type="project" value="UniProtKB-SubCell"/>
</dbReference>
<evidence type="ECO:0000256" key="1">
    <source>
        <dbReference type="ARBA" id="ARBA00004613"/>
    </source>
</evidence>
<evidence type="ECO:0000256" key="2">
    <source>
        <dbReference type="ARBA" id="ARBA00010022"/>
    </source>
</evidence>
<keyword evidence="6" id="KW-1185">Reference proteome</keyword>
<evidence type="ECO:0000313" key="5">
    <source>
        <dbReference type="EMBL" id="CAL4111216.1"/>
    </source>
</evidence>
<dbReference type="InterPro" id="IPR001955">
    <property type="entry name" value="Pancreatic_hormone-like"/>
</dbReference>
<sequence length="89" mass="9510">MARLYIVLVAVIVLVAALMSEQRGSSGVQALAPDMAALAAAQSGLGGDSFSSPEQLKNYLDQLEAFYAIAGRPRFGKRAPLLLRAERNF</sequence>
<evidence type="ECO:0000313" key="6">
    <source>
        <dbReference type="Proteomes" id="UP001497623"/>
    </source>
</evidence>
<proteinExistence type="inferred from homology"/>
<keyword evidence="3" id="KW-0964">Secreted</keyword>
<protein>
    <recommendedName>
        <fullName evidence="7">Neuropeptide F</fullName>
    </recommendedName>
</protein>
<comment type="similarity">
    <text evidence="2">Belongs to the NPY family.</text>
</comment>
<reference evidence="5 6" key="1">
    <citation type="submission" date="2024-05" db="EMBL/GenBank/DDBJ databases">
        <authorList>
            <person name="Wallberg A."/>
        </authorList>
    </citation>
    <scope>NUCLEOTIDE SEQUENCE [LARGE SCALE GENOMIC DNA]</scope>
</reference>
<dbReference type="Pfam" id="PF00159">
    <property type="entry name" value="Hormone_3"/>
    <property type="match status" value="1"/>
</dbReference>
<evidence type="ECO:0000256" key="3">
    <source>
        <dbReference type="ARBA" id="ARBA00022525"/>
    </source>
</evidence>
<comment type="caution">
    <text evidence="5">The sequence shown here is derived from an EMBL/GenBank/DDBJ whole genome shotgun (WGS) entry which is preliminary data.</text>
</comment>
<dbReference type="AlphaFoldDB" id="A0AAV2R1K2"/>
<evidence type="ECO:0000256" key="4">
    <source>
        <dbReference type="SAM" id="SignalP"/>
    </source>
</evidence>
<organism evidence="5 6">
    <name type="scientific">Meganyctiphanes norvegica</name>
    <name type="common">Northern krill</name>
    <name type="synonym">Thysanopoda norvegica</name>
    <dbReference type="NCBI Taxonomy" id="48144"/>
    <lineage>
        <taxon>Eukaryota</taxon>
        <taxon>Metazoa</taxon>
        <taxon>Ecdysozoa</taxon>
        <taxon>Arthropoda</taxon>
        <taxon>Crustacea</taxon>
        <taxon>Multicrustacea</taxon>
        <taxon>Malacostraca</taxon>
        <taxon>Eumalacostraca</taxon>
        <taxon>Eucarida</taxon>
        <taxon>Euphausiacea</taxon>
        <taxon>Euphausiidae</taxon>
        <taxon>Meganyctiphanes</taxon>
    </lineage>
</organism>
<dbReference type="EMBL" id="CAXKWB010014619">
    <property type="protein sequence ID" value="CAL4111216.1"/>
    <property type="molecule type" value="Genomic_DNA"/>
</dbReference>
<feature type="chain" id="PRO_5043326679" description="Neuropeptide F" evidence="4">
    <location>
        <begin position="18"/>
        <end position="89"/>
    </location>
</feature>
<accession>A0AAV2R1K2</accession>